<accession>A0ABR5YXN4</accession>
<feature type="signal peptide" evidence="2">
    <location>
        <begin position="1"/>
        <end position="21"/>
    </location>
</feature>
<protein>
    <submittedName>
        <fullName evidence="3">Uncharacterized protein</fullName>
    </submittedName>
</protein>
<gene>
    <name evidence="3" type="ORF">G7026_05025</name>
</gene>
<dbReference type="Proteomes" id="UP000786387">
    <property type="component" value="Unassembled WGS sequence"/>
</dbReference>
<evidence type="ECO:0000256" key="2">
    <source>
        <dbReference type="SAM" id="SignalP"/>
    </source>
</evidence>
<feature type="region of interest" description="Disordered" evidence="1">
    <location>
        <begin position="43"/>
        <end position="168"/>
    </location>
</feature>
<dbReference type="RefSeq" id="WP_181069655.1">
    <property type="nucleotide sequence ID" value="NZ_JAAMRF010000002.1"/>
</dbReference>
<dbReference type="EMBL" id="JAAMRF010000002">
    <property type="protein sequence ID" value="MBA1272707.1"/>
    <property type="molecule type" value="Genomic_DNA"/>
</dbReference>
<evidence type="ECO:0000313" key="4">
    <source>
        <dbReference type="Proteomes" id="UP000786387"/>
    </source>
</evidence>
<keyword evidence="4" id="KW-1185">Reference proteome</keyword>
<feature type="compositionally biased region" description="Low complexity" evidence="1">
    <location>
        <begin position="147"/>
        <end position="160"/>
    </location>
</feature>
<keyword evidence="2" id="KW-0732">Signal</keyword>
<sequence length="168" mass="16015">MKCTAFPLMLLTVALSGATLAQEDMTLQQERDQIGADMVDNRQQTGQGINAIREPAPAGETGGAAGGATRPDIGVNSPQFDSSPATSPSRTVPDRPATTPAPTGSTTAPAGGGTVSPLPSNTGEGVDVRPGAGSTGGNGTSTGSGGAATPSGGAATPSGGAPTGTGAN</sequence>
<feature type="compositionally biased region" description="Polar residues" evidence="1">
    <location>
        <begin position="76"/>
        <end position="90"/>
    </location>
</feature>
<reference evidence="3 4" key="1">
    <citation type="submission" date="2020-02" db="EMBL/GenBank/DDBJ databases">
        <title>Synteny-based analysis reveals conserved mechanism for high triclosan tolerance in Pseudomonas, as well as instances of horizontal transfer.</title>
        <authorList>
            <person name="Mcfarland A.G."/>
            <person name="Bertucci H.K."/>
            <person name="Litmann E."/>
            <person name="Shen J."/>
            <person name="Huttenhower C."/>
            <person name="Hartmann E.M."/>
        </authorList>
    </citation>
    <scope>NUCLEOTIDE SEQUENCE [LARGE SCALE GENOMIC DNA]</scope>
    <source>
        <strain evidence="3 4">115A1</strain>
    </source>
</reference>
<evidence type="ECO:0000256" key="1">
    <source>
        <dbReference type="SAM" id="MobiDB-lite"/>
    </source>
</evidence>
<comment type="caution">
    <text evidence="3">The sequence shown here is derived from an EMBL/GenBank/DDBJ whole genome shotgun (WGS) entry which is preliminary data.</text>
</comment>
<proteinExistence type="predicted"/>
<feature type="chain" id="PRO_5045910630" evidence="2">
    <location>
        <begin position="22"/>
        <end position="168"/>
    </location>
</feature>
<evidence type="ECO:0000313" key="3">
    <source>
        <dbReference type="EMBL" id="MBA1272707.1"/>
    </source>
</evidence>
<feature type="compositionally biased region" description="Gly residues" evidence="1">
    <location>
        <begin position="133"/>
        <end position="146"/>
    </location>
</feature>
<feature type="compositionally biased region" description="Low complexity" evidence="1">
    <location>
        <begin position="96"/>
        <end position="109"/>
    </location>
</feature>
<name>A0ABR5YXN4_9GAMM</name>
<organism evidence="3 4">
    <name type="scientific">Stutzerimonas azotifigens</name>
    <dbReference type="NCBI Taxonomy" id="291995"/>
    <lineage>
        <taxon>Bacteria</taxon>
        <taxon>Pseudomonadati</taxon>
        <taxon>Pseudomonadota</taxon>
        <taxon>Gammaproteobacteria</taxon>
        <taxon>Pseudomonadales</taxon>
        <taxon>Pseudomonadaceae</taxon>
        <taxon>Stutzerimonas</taxon>
    </lineage>
</organism>